<organism evidence="13 14">
    <name type="scientific">Allopseudospirillum japonicum</name>
    <dbReference type="NCBI Taxonomy" id="64971"/>
    <lineage>
        <taxon>Bacteria</taxon>
        <taxon>Pseudomonadati</taxon>
        <taxon>Pseudomonadota</taxon>
        <taxon>Gammaproteobacteria</taxon>
        <taxon>Oceanospirillales</taxon>
        <taxon>Oceanospirillaceae</taxon>
        <taxon>Allopseudospirillum</taxon>
    </lineage>
</organism>
<comment type="subunit">
    <text evidence="4 11">Homodimer.</text>
</comment>
<keyword evidence="8 11" id="KW-0663">Pyridoxal phosphate</keyword>
<name>A0A1H6QFX1_9GAMM</name>
<dbReference type="PANTHER" id="PTHR42885">
    <property type="entry name" value="HISTIDINOL-PHOSPHATE AMINOTRANSFERASE-RELATED"/>
    <property type="match status" value="1"/>
</dbReference>
<keyword evidence="9 11" id="KW-0368">Histidine biosynthesis</keyword>
<dbReference type="SUPFAM" id="SSF53383">
    <property type="entry name" value="PLP-dependent transferases"/>
    <property type="match status" value="1"/>
</dbReference>
<evidence type="ECO:0000256" key="1">
    <source>
        <dbReference type="ARBA" id="ARBA00001933"/>
    </source>
</evidence>
<keyword evidence="7 11" id="KW-0808">Transferase</keyword>
<protein>
    <recommendedName>
        <fullName evidence="11">Histidinol-phosphate aminotransferase</fullName>
        <ecNumber evidence="11">2.6.1.9</ecNumber>
    </recommendedName>
    <alternativeName>
        <fullName evidence="11">Imidazole acetol-phosphate transaminase</fullName>
    </alternativeName>
</protein>
<dbReference type="Gene3D" id="3.90.1150.10">
    <property type="entry name" value="Aspartate Aminotransferase, domain 1"/>
    <property type="match status" value="1"/>
</dbReference>
<dbReference type="GO" id="GO:0004400">
    <property type="term" value="F:histidinol-phosphate transaminase activity"/>
    <property type="evidence" value="ECO:0007669"/>
    <property type="project" value="UniProtKB-UniRule"/>
</dbReference>
<dbReference type="EMBL" id="FNYH01000001">
    <property type="protein sequence ID" value="SEI39864.1"/>
    <property type="molecule type" value="Genomic_DNA"/>
</dbReference>
<reference evidence="14" key="1">
    <citation type="submission" date="2016-10" db="EMBL/GenBank/DDBJ databases">
        <authorList>
            <person name="Varghese N."/>
            <person name="Submissions S."/>
        </authorList>
    </citation>
    <scope>NUCLEOTIDE SEQUENCE [LARGE SCALE GENOMIC DNA]</scope>
    <source>
        <strain evidence="14">DSM 7165</strain>
    </source>
</reference>
<evidence type="ECO:0000256" key="5">
    <source>
        <dbReference type="ARBA" id="ARBA00022576"/>
    </source>
</evidence>
<evidence type="ECO:0000256" key="2">
    <source>
        <dbReference type="ARBA" id="ARBA00005011"/>
    </source>
</evidence>
<feature type="modified residue" description="N6-(pyridoxal phosphate)lysine" evidence="11">
    <location>
        <position position="223"/>
    </location>
</feature>
<sequence length="366" mass="40618">MQKSAKDYANTWVRPEIQALNAYPVPNAQGMLKLDAMESPYVWPADEHMQQAWQQALQAVAINRYPAADAQELKQKLRQAFAIGDHWEILLGNGSDEIIQLLALAVAGSGRSVLAPEPSFVMFKMIATFVGMDYIGVPLNTDFSLDLQSMLTQIRTHQPALIFLAQPNNPTGNLYGEAAIAEILQTAQGLVVLDEAYTAFTDADYLPWLEKYPNLVVMRTLSKVGLAGLRLGFLVGAPAWINEIEKLRLPYNINTLTQASAVLALNYFDILKEQCQQIRQQREILSQALIDLHPEIEVFASEANFILIRMAQAGVIFQKLKEKGVLIKCLDGAHPLLHNCLRISVSTAEENQIFLQAFASVLAQGD</sequence>
<evidence type="ECO:0000313" key="13">
    <source>
        <dbReference type="EMBL" id="SEI39864.1"/>
    </source>
</evidence>
<evidence type="ECO:0000313" key="14">
    <source>
        <dbReference type="Proteomes" id="UP000242999"/>
    </source>
</evidence>
<dbReference type="Gene3D" id="3.40.640.10">
    <property type="entry name" value="Type I PLP-dependent aspartate aminotransferase-like (Major domain)"/>
    <property type="match status" value="1"/>
</dbReference>
<dbReference type="InterPro" id="IPR005861">
    <property type="entry name" value="HisP_aminotrans"/>
</dbReference>
<dbReference type="EC" id="2.6.1.9" evidence="11"/>
<evidence type="ECO:0000256" key="11">
    <source>
        <dbReference type="HAMAP-Rule" id="MF_01023"/>
    </source>
</evidence>
<feature type="domain" description="Aminotransferase class I/classII large" evidence="12">
    <location>
        <begin position="49"/>
        <end position="357"/>
    </location>
</feature>
<comment type="pathway">
    <text evidence="2 11">Amino-acid biosynthesis; L-histidine biosynthesis; L-histidine from 5-phospho-alpha-D-ribose 1-diphosphate: step 7/9.</text>
</comment>
<dbReference type="AlphaFoldDB" id="A0A1H6QFX1"/>
<evidence type="ECO:0000256" key="4">
    <source>
        <dbReference type="ARBA" id="ARBA00011738"/>
    </source>
</evidence>
<evidence type="ECO:0000256" key="7">
    <source>
        <dbReference type="ARBA" id="ARBA00022679"/>
    </source>
</evidence>
<dbReference type="InterPro" id="IPR015421">
    <property type="entry name" value="PyrdxlP-dep_Trfase_major"/>
</dbReference>
<accession>A0A1H6QFX1</accession>
<keyword evidence="6 11" id="KW-0028">Amino-acid biosynthesis</keyword>
<dbReference type="Proteomes" id="UP000242999">
    <property type="component" value="Unassembled WGS sequence"/>
</dbReference>
<dbReference type="UniPathway" id="UPA00031">
    <property type="reaction ID" value="UER00012"/>
</dbReference>
<dbReference type="STRING" id="64971.SAMN05421831_101274"/>
<proteinExistence type="inferred from homology"/>
<dbReference type="NCBIfam" id="TIGR01141">
    <property type="entry name" value="hisC"/>
    <property type="match status" value="1"/>
</dbReference>
<evidence type="ECO:0000259" key="12">
    <source>
        <dbReference type="Pfam" id="PF00155"/>
    </source>
</evidence>
<dbReference type="OrthoDB" id="9813612at2"/>
<evidence type="ECO:0000256" key="9">
    <source>
        <dbReference type="ARBA" id="ARBA00023102"/>
    </source>
</evidence>
<keyword evidence="14" id="KW-1185">Reference proteome</keyword>
<evidence type="ECO:0000256" key="10">
    <source>
        <dbReference type="ARBA" id="ARBA00047481"/>
    </source>
</evidence>
<dbReference type="GO" id="GO:0030170">
    <property type="term" value="F:pyridoxal phosphate binding"/>
    <property type="evidence" value="ECO:0007669"/>
    <property type="project" value="InterPro"/>
</dbReference>
<dbReference type="GO" id="GO:0000105">
    <property type="term" value="P:L-histidine biosynthetic process"/>
    <property type="evidence" value="ECO:0007669"/>
    <property type="project" value="UniProtKB-UniRule"/>
</dbReference>
<dbReference type="InterPro" id="IPR015422">
    <property type="entry name" value="PyrdxlP-dep_Trfase_small"/>
</dbReference>
<dbReference type="Pfam" id="PF00155">
    <property type="entry name" value="Aminotran_1_2"/>
    <property type="match status" value="1"/>
</dbReference>
<gene>
    <name evidence="11" type="primary">hisC</name>
    <name evidence="13" type="ORF">SAMN05421831_101274</name>
</gene>
<dbReference type="PANTHER" id="PTHR42885:SF2">
    <property type="entry name" value="HISTIDINOL-PHOSPHATE AMINOTRANSFERASE"/>
    <property type="match status" value="1"/>
</dbReference>
<evidence type="ECO:0000256" key="3">
    <source>
        <dbReference type="ARBA" id="ARBA00007970"/>
    </source>
</evidence>
<dbReference type="InterPro" id="IPR004839">
    <property type="entry name" value="Aminotransferase_I/II_large"/>
</dbReference>
<evidence type="ECO:0000256" key="8">
    <source>
        <dbReference type="ARBA" id="ARBA00022898"/>
    </source>
</evidence>
<comment type="catalytic activity">
    <reaction evidence="10 11">
        <text>L-histidinol phosphate + 2-oxoglutarate = 3-(imidazol-4-yl)-2-oxopropyl phosphate + L-glutamate</text>
        <dbReference type="Rhea" id="RHEA:23744"/>
        <dbReference type="ChEBI" id="CHEBI:16810"/>
        <dbReference type="ChEBI" id="CHEBI:29985"/>
        <dbReference type="ChEBI" id="CHEBI:57766"/>
        <dbReference type="ChEBI" id="CHEBI:57980"/>
        <dbReference type="EC" id="2.6.1.9"/>
    </reaction>
</comment>
<comment type="cofactor">
    <cofactor evidence="1 11">
        <name>pyridoxal 5'-phosphate</name>
        <dbReference type="ChEBI" id="CHEBI:597326"/>
    </cofactor>
</comment>
<dbReference type="InterPro" id="IPR015424">
    <property type="entry name" value="PyrdxlP-dep_Trfase"/>
</dbReference>
<dbReference type="HAMAP" id="MF_01023">
    <property type="entry name" value="HisC_aminotrans_2"/>
    <property type="match status" value="1"/>
</dbReference>
<dbReference type="CDD" id="cd00609">
    <property type="entry name" value="AAT_like"/>
    <property type="match status" value="1"/>
</dbReference>
<comment type="similarity">
    <text evidence="3 11">Belongs to the class-II pyridoxal-phosphate-dependent aminotransferase family. Histidinol-phosphate aminotransferase subfamily.</text>
</comment>
<keyword evidence="5 11" id="KW-0032">Aminotransferase</keyword>
<evidence type="ECO:0000256" key="6">
    <source>
        <dbReference type="ARBA" id="ARBA00022605"/>
    </source>
</evidence>